<sequence>MSLTVKSPGMLSLIQDSGRFGYHSIGLTTGGPLDSEAFYWANRLLGNEADAAMIECTVGGLKLIANVDTVVAVTGAVVEVKIDGQPVEQWRGLSMRAGQALELGYAKEGCRCYVAVAGGLQVKQSFGSCSTVMREGIGGLDGDKLSAGTVLPIKPSGTTPLKRLPVDHRPRYHKSVTLRVVLGYQQALFSDLQKATFFSEPYKVSASCDRMGYRLEGAAIATNETALLSEGICLGAVQVPADGQPIVLINDRQTIGGYPKIGSVIGIDLYKLTQLMAGAEVFFSAISIEEAHNELHLAHCRREKIELLSIE</sequence>
<keyword evidence="2" id="KW-0378">Hydrolase</keyword>
<dbReference type="GO" id="GO:0005524">
    <property type="term" value="F:ATP binding"/>
    <property type="evidence" value="ECO:0007669"/>
    <property type="project" value="UniProtKB-KW"/>
</dbReference>
<evidence type="ECO:0000256" key="3">
    <source>
        <dbReference type="ARBA" id="ARBA00022840"/>
    </source>
</evidence>
<dbReference type="GO" id="GO:0016787">
    <property type="term" value="F:hydrolase activity"/>
    <property type="evidence" value="ECO:0007669"/>
    <property type="project" value="UniProtKB-KW"/>
</dbReference>
<protein>
    <submittedName>
        <fullName evidence="5">Biotin-dependent carboxylase-like uncharacterized protein</fullName>
    </submittedName>
</protein>
<keyword evidence="1" id="KW-0547">Nucleotide-binding</keyword>
<dbReference type="SMART" id="SM00797">
    <property type="entry name" value="AHS2"/>
    <property type="match status" value="1"/>
</dbReference>
<dbReference type="EMBL" id="RKHR01000003">
    <property type="protein sequence ID" value="ROS04588.1"/>
    <property type="molecule type" value="Genomic_DNA"/>
</dbReference>
<proteinExistence type="predicted"/>
<accession>A0A3N2DXP9</accession>
<reference evidence="5 6" key="1">
    <citation type="submission" date="2018-11" db="EMBL/GenBank/DDBJ databases">
        <title>Genomic Encyclopedia of Type Strains, Phase IV (KMG-IV): sequencing the most valuable type-strain genomes for metagenomic binning, comparative biology and taxonomic classification.</title>
        <authorList>
            <person name="Goeker M."/>
        </authorList>
    </citation>
    <scope>NUCLEOTIDE SEQUENCE [LARGE SCALE GENOMIC DNA]</scope>
    <source>
        <strain evidence="5 6">DSM 100316</strain>
    </source>
</reference>
<dbReference type="SUPFAM" id="SSF50891">
    <property type="entry name" value="Cyclophilin-like"/>
    <property type="match status" value="1"/>
</dbReference>
<dbReference type="Pfam" id="PF02626">
    <property type="entry name" value="CT_A_B"/>
    <property type="match status" value="1"/>
</dbReference>
<dbReference type="InterPro" id="IPR052708">
    <property type="entry name" value="PxpC"/>
</dbReference>
<dbReference type="InterPro" id="IPR029000">
    <property type="entry name" value="Cyclophilin-like_dom_sf"/>
</dbReference>
<keyword evidence="3" id="KW-0067">ATP-binding</keyword>
<dbReference type="PANTHER" id="PTHR43309:SF4">
    <property type="entry name" value="CARBOXYLTRANSFERASE DOMAIN-CONTAINING PROTEIN"/>
    <property type="match status" value="1"/>
</dbReference>
<dbReference type="RefSeq" id="WP_123710579.1">
    <property type="nucleotide sequence ID" value="NZ_RKHR01000003.1"/>
</dbReference>
<dbReference type="AlphaFoldDB" id="A0A3N2DXP9"/>
<gene>
    <name evidence="5" type="ORF">EDC56_0094</name>
</gene>
<evidence type="ECO:0000259" key="4">
    <source>
        <dbReference type="SMART" id="SM00797"/>
    </source>
</evidence>
<evidence type="ECO:0000256" key="1">
    <source>
        <dbReference type="ARBA" id="ARBA00022741"/>
    </source>
</evidence>
<evidence type="ECO:0000256" key="2">
    <source>
        <dbReference type="ARBA" id="ARBA00022801"/>
    </source>
</evidence>
<dbReference type="InterPro" id="IPR003778">
    <property type="entry name" value="CT_A_B"/>
</dbReference>
<evidence type="ECO:0000313" key="5">
    <source>
        <dbReference type="EMBL" id="ROS04588.1"/>
    </source>
</evidence>
<dbReference type="PANTHER" id="PTHR43309">
    <property type="entry name" value="5-OXOPROLINASE SUBUNIT C"/>
    <property type="match status" value="1"/>
</dbReference>
<dbReference type="Gene3D" id="2.40.100.10">
    <property type="entry name" value="Cyclophilin-like"/>
    <property type="match status" value="1"/>
</dbReference>
<keyword evidence="6" id="KW-1185">Reference proteome</keyword>
<feature type="domain" description="Carboxyltransferase" evidence="4">
    <location>
        <begin position="24"/>
        <end position="302"/>
    </location>
</feature>
<comment type="caution">
    <text evidence="5">The sequence shown here is derived from an EMBL/GenBank/DDBJ whole genome shotgun (WGS) entry which is preliminary data.</text>
</comment>
<organism evidence="5 6">
    <name type="scientific">Sinobacterium caligoides</name>
    <dbReference type="NCBI Taxonomy" id="933926"/>
    <lineage>
        <taxon>Bacteria</taxon>
        <taxon>Pseudomonadati</taxon>
        <taxon>Pseudomonadota</taxon>
        <taxon>Gammaproteobacteria</taxon>
        <taxon>Cellvibrionales</taxon>
        <taxon>Spongiibacteraceae</taxon>
        <taxon>Sinobacterium</taxon>
    </lineage>
</organism>
<dbReference type="Proteomes" id="UP000275394">
    <property type="component" value="Unassembled WGS sequence"/>
</dbReference>
<dbReference type="OrthoDB" id="9768696at2"/>
<name>A0A3N2DXP9_9GAMM</name>
<dbReference type="NCBIfam" id="TIGR00724">
    <property type="entry name" value="urea_amlyse_rel"/>
    <property type="match status" value="1"/>
</dbReference>
<evidence type="ECO:0000313" key="6">
    <source>
        <dbReference type="Proteomes" id="UP000275394"/>
    </source>
</evidence>